<dbReference type="PROSITE" id="PS50800">
    <property type="entry name" value="SAP"/>
    <property type="match status" value="1"/>
</dbReference>
<gene>
    <name evidence="15" type="ORF">CINCED_3A002116</name>
</gene>
<evidence type="ECO:0000256" key="3">
    <source>
        <dbReference type="ARBA" id="ARBA00005383"/>
    </source>
</evidence>
<dbReference type="PROSITE" id="PS51466">
    <property type="entry name" value="PINIT"/>
    <property type="match status" value="1"/>
</dbReference>
<dbReference type="InterPro" id="IPR038654">
    <property type="entry name" value="PINIT_sf"/>
</dbReference>
<evidence type="ECO:0000256" key="11">
    <source>
        <dbReference type="SAM" id="MobiDB-lite"/>
    </source>
</evidence>
<name>A0A5E4N733_9HEMI</name>
<dbReference type="UniPathway" id="UPA00886"/>
<sequence>MKANISMILKPNEGEIHKLVNSNRGRCSNCYFEMVQQGGRNRAQKITRKKSTMSFPEDGYRAMLNSFRTNDFQALLGAFGRNKAGRKNELKERAMDLLRNRPPPGFNQQAYCQKIMEIFRSMQSDVPNNDMLRSLVQNQQRQIVTLQSQHQRIFPPPQYPQQPMHLTRAGLPQVVPHMSRGIYGNNMGVNNGNIQYSYQPVLSRNMPQVSSGQQLNLMADSMVYDMNAPGCSNTYNQLSHFTSMNNIKFRKLPFFEVMSEIIKPTILNSQDRCTLPNVSRDVKEVTYKFQLSSKHATEIGMNRDLSQGKTEYPVQLQARICYLEPGNLEIPDCLPIGLSIRINGKGIPLPPTSANARPGTEARRSPRPINCSHFIKINPNLQNTITVNWTPDTKTYVIGVNLVRTLSSDTLIKRLQEKGKRSSEETKNYIIKKLANDDPDLATTSYRVSLVCPLGKMRMKMPAKSIYCDHVLQCFDASIFILMNEKKPTWTCPTCNKNCWYDDIQIESYFMDIISSPALTDSCKEIEVLADGTWRVYEESKDTTDKTPMNNKEKPIDSVDLDDSDDETPVEKTDPKLEFSKETNDVALKSSFIDLTLSDDDDEGTTRSKQENEAQAANAAQIPTAVDKKPQAQVQPKQAVTSSEQGDVIEIDSPTPPSSPALPSTPS</sequence>
<dbReference type="SUPFAM" id="SSF68906">
    <property type="entry name" value="SAP domain"/>
    <property type="match status" value="1"/>
</dbReference>
<evidence type="ECO:0000256" key="4">
    <source>
        <dbReference type="ARBA" id="ARBA00022679"/>
    </source>
</evidence>
<feature type="compositionally biased region" description="Basic and acidic residues" evidence="11">
    <location>
        <begin position="569"/>
        <end position="584"/>
    </location>
</feature>
<dbReference type="GO" id="GO:0006357">
    <property type="term" value="P:regulation of transcription by RNA polymerase II"/>
    <property type="evidence" value="ECO:0007669"/>
    <property type="project" value="TreeGrafter"/>
</dbReference>
<dbReference type="EMBL" id="CABPRJ010001897">
    <property type="protein sequence ID" value="VVC39749.1"/>
    <property type="molecule type" value="Genomic_DNA"/>
</dbReference>
<evidence type="ECO:0000256" key="2">
    <source>
        <dbReference type="ARBA" id="ARBA00004718"/>
    </source>
</evidence>
<comment type="subcellular location">
    <subcellularLocation>
        <location evidence="1">Nucleus</location>
    </subcellularLocation>
</comment>
<dbReference type="GO" id="GO:0061665">
    <property type="term" value="F:SUMO ligase activity"/>
    <property type="evidence" value="ECO:0007669"/>
    <property type="project" value="TreeGrafter"/>
</dbReference>
<evidence type="ECO:0000256" key="6">
    <source>
        <dbReference type="ARBA" id="ARBA00022771"/>
    </source>
</evidence>
<evidence type="ECO:0000259" key="12">
    <source>
        <dbReference type="PROSITE" id="PS50800"/>
    </source>
</evidence>
<dbReference type="Gene3D" id="3.30.40.10">
    <property type="entry name" value="Zinc/RING finger domain, C3HC4 (zinc finger)"/>
    <property type="match status" value="1"/>
</dbReference>
<dbReference type="PANTHER" id="PTHR10782:SF94">
    <property type="entry name" value="SUPPRESSOR OF VARIEGATION 2-10, ISOFORM I"/>
    <property type="match status" value="1"/>
</dbReference>
<feature type="domain" description="PINIT" evidence="14">
    <location>
        <begin position="231"/>
        <end position="406"/>
    </location>
</feature>
<evidence type="ECO:0000313" key="15">
    <source>
        <dbReference type="EMBL" id="VVC39749.1"/>
    </source>
</evidence>
<evidence type="ECO:0000259" key="14">
    <source>
        <dbReference type="PROSITE" id="PS51466"/>
    </source>
</evidence>
<reference evidence="15 16" key="1">
    <citation type="submission" date="2019-08" db="EMBL/GenBank/DDBJ databases">
        <authorList>
            <person name="Alioto T."/>
            <person name="Alioto T."/>
            <person name="Gomez Garrido J."/>
        </authorList>
    </citation>
    <scope>NUCLEOTIDE SEQUENCE [LARGE SCALE GENOMIC DNA]</scope>
</reference>
<evidence type="ECO:0000256" key="10">
    <source>
        <dbReference type="PROSITE-ProRule" id="PRU00452"/>
    </source>
</evidence>
<feature type="compositionally biased region" description="Low complexity" evidence="11">
    <location>
        <begin position="631"/>
        <end position="640"/>
    </location>
</feature>
<dbReference type="GO" id="GO:0005634">
    <property type="term" value="C:nucleus"/>
    <property type="evidence" value="ECO:0007669"/>
    <property type="project" value="UniProtKB-SubCell"/>
</dbReference>
<dbReference type="PROSITE" id="PS51044">
    <property type="entry name" value="ZF_SP_RING"/>
    <property type="match status" value="1"/>
</dbReference>
<feature type="compositionally biased region" description="Basic and acidic residues" evidence="11">
    <location>
        <begin position="539"/>
        <end position="557"/>
    </location>
</feature>
<dbReference type="Gene3D" id="1.10.720.30">
    <property type="entry name" value="SAP domain"/>
    <property type="match status" value="1"/>
</dbReference>
<evidence type="ECO:0000259" key="13">
    <source>
        <dbReference type="PROSITE" id="PS51044"/>
    </source>
</evidence>
<evidence type="ECO:0000313" key="16">
    <source>
        <dbReference type="Proteomes" id="UP000325440"/>
    </source>
</evidence>
<keyword evidence="16" id="KW-1185">Reference proteome</keyword>
<evidence type="ECO:0000256" key="5">
    <source>
        <dbReference type="ARBA" id="ARBA00022723"/>
    </source>
</evidence>
<dbReference type="InterPro" id="IPR036361">
    <property type="entry name" value="SAP_dom_sf"/>
</dbReference>
<feature type="compositionally biased region" description="Pro residues" evidence="11">
    <location>
        <begin position="654"/>
        <end position="667"/>
    </location>
</feature>
<dbReference type="GO" id="GO:0003712">
    <property type="term" value="F:transcription coregulator activity"/>
    <property type="evidence" value="ECO:0007669"/>
    <property type="project" value="TreeGrafter"/>
</dbReference>
<feature type="region of interest" description="Disordered" evidence="11">
    <location>
        <begin position="539"/>
        <end position="667"/>
    </location>
</feature>
<dbReference type="Pfam" id="PF14324">
    <property type="entry name" value="PINIT"/>
    <property type="match status" value="1"/>
</dbReference>
<dbReference type="GO" id="GO:0000785">
    <property type="term" value="C:chromatin"/>
    <property type="evidence" value="ECO:0007669"/>
    <property type="project" value="TreeGrafter"/>
</dbReference>
<dbReference type="Gene3D" id="2.60.120.780">
    <property type="entry name" value="PINIT domain"/>
    <property type="match status" value="1"/>
</dbReference>
<dbReference type="InterPro" id="IPR013083">
    <property type="entry name" value="Znf_RING/FYVE/PHD"/>
</dbReference>
<comment type="pathway">
    <text evidence="2">Protein modification; protein sumoylation.</text>
</comment>
<dbReference type="InterPro" id="IPR004181">
    <property type="entry name" value="Znf_MIZ"/>
</dbReference>
<keyword evidence="7" id="KW-0833">Ubl conjugation pathway</keyword>
<dbReference type="Proteomes" id="UP000325440">
    <property type="component" value="Unassembled WGS sequence"/>
</dbReference>
<keyword evidence="6 10" id="KW-0863">Zinc-finger</keyword>
<dbReference type="OrthoDB" id="10263264at2759"/>
<keyword evidence="8" id="KW-0862">Zinc</keyword>
<dbReference type="Pfam" id="PF02891">
    <property type="entry name" value="zf-MIZ"/>
    <property type="match status" value="1"/>
</dbReference>
<dbReference type="AlphaFoldDB" id="A0A5E4N733"/>
<keyword evidence="5" id="KW-0479">Metal-binding</keyword>
<evidence type="ECO:0000256" key="7">
    <source>
        <dbReference type="ARBA" id="ARBA00022786"/>
    </source>
</evidence>
<accession>A0A5E4N733</accession>
<keyword evidence="4" id="KW-0808">Transferase</keyword>
<evidence type="ECO:0000256" key="9">
    <source>
        <dbReference type="ARBA" id="ARBA00023242"/>
    </source>
</evidence>
<feature type="domain" description="SAP" evidence="12">
    <location>
        <begin position="64"/>
        <end position="98"/>
    </location>
</feature>
<evidence type="ECO:0000256" key="8">
    <source>
        <dbReference type="ARBA" id="ARBA00022833"/>
    </source>
</evidence>
<dbReference type="GO" id="GO:0008270">
    <property type="term" value="F:zinc ion binding"/>
    <property type="evidence" value="ECO:0007669"/>
    <property type="project" value="UniProtKB-KW"/>
</dbReference>
<organism evidence="15 16">
    <name type="scientific">Cinara cedri</name>
    <dbReference type="NCBI Taxonomy" id="506608"/>
    <lineage>
        <taxon>Eukaryota</taxon>
        <taxon>Metazoa</taxon>
        <taxon>Ecdysozoa</taxon>
        <taxon>Arthropoda</taxon>
        <taxon>Hexapoda</taxon>
        <taxon>Insecta</taxon>
        <taxon>Pterygota</taxon>
        <taxon>Neoptera</taxon>
        <taxon>Paraneoptera</taxon>
        <taxon>Hemiptera</taxon>
        <taxon>Sternorrhyncha</taxon>
        <taxon>Aphidomorpha</taxon>
        <taxon>Aphidoidea</taxon>
        <taxon>Aphididae</taxon>
        <taxon>Lachninae</taxon>
        <taxon>Cinara</taxon>
    </lineage>
</organism>
<dbReference type="InterPro" id="IPR023321">
    <property type="entry name" value="PINIT"/>
</dbReference>
<dbReference type="GO" id="GO:0016925">
    <property type="term" value="P:protein sumoylation"/>
    <property type="evidence" value="ECO:0007669"/>
    <property type="project" value="UniProtKB-UniPathway"/>
</dbReference>
<comment type="similarity">
    <text evidence="3">Belongs to the PIAS family.</text>
</comment>
<feature type="compositionally biased region" description="Acidic residues" evidence="11">
    <location>
        <begin position="559"/>
        <end position="568"/>
    </location>
</feature>
<proteinExistence type="inferred from homology"/>
<protein>
    <submittedName>
        <fullName evidence="15">PINIT domain,Zinc finger, MIZ-type,SAP domain</fullName>
    </submittedName>
</protein>
<keyword evidence="9" id="KW-0539">Nucleus</keyword>
<dbReference type="PANTHER" id="PTHR10782">
    <property type="entry name" value="ZINC FINGER MIZ DOMAIN-CONTAINING PROTEIN"/>
    <property type="match status" value="1"/>
</dbReference>
<feature type="domain" description="SP-RING-type" evidence="13">
    <location>
        <begin position="437"/>
        <end position="524"/>
    </location>
</feature>
<dbReference type="FunFam" id="2.60.120.780:FF:000001">
    <property type="entry name" value="E3 SUMO-protein ligase PIAS2 isoform X1"/>
    <property type="match status" value="1"/>
</dbReference>
<evidence type="ECO:0000256" key="1">
    <source>
        <dbReference type="ARBA" id="ARBA00004123"/>
    </source>
</evidence>
<dbReference type="InterPro" id="IPR003034">
    <property type="entry name" value="SAP_dom"/>
</dbReference>